<dbReference type="AlphaFoldDB" id="A0AAD7HEW5"/>
<evidence type="ECO:0000313" key="2">
    <source>
        <dbReference type="Proteomes" id="UP001215280"/>
    </source>
</evidence>
<proteinExistence type="predicted"/>
<dbReference type="Proteomes" id="UP001215280">
    <property type="component" value="Unassembled WGS sequence"/>
</dbReference>
<organism evidence="1 2">
    <name type="scientific">Mycena maculata</name>
    <dbReference type="NCBI Taxonomy" id="230809"/>
    <lineage>
        <taxon>Eukaryota</taxon>
        <taxon>Fungi</taxon>
        <taxon>Dikarya</taxon>
        <taxon>Basidiomycota</taxon>
        <taxon>Agaricomycotina</taxon>
        <taxon>Agaricomycetes</taxon>
        <taxon>Agaricomycetidae</taxon>
        <taxon>Agaricales</taxon>
        <taxon>Marasmiineae</taxon>
        <taxon>Mycenaceae</taxon>
        <taxon>Mycena</taxon>
    </lineage>
</organism>
<keyword evidence="2" id="KW-1185">Reference proteome</keyword>
<name>A0AAD7HEW5_9AGAR</name>
<dbReference type="EMBL" id="JARJLG010000295">
    <property type="protein sequence ID" value="KAJ7719177.1"/>
    <property type="molecule type" value="Genomic_DNA"/>
</dbReference>
<evidence type="ECO:0000313" key="1">
    <source>
        <dbReference type="EMBL" id="KAJ7719177.1"/>
    </source>
</evidence>
<gene>
    <name evidence="1" type="ORF">DFH07DRAFT_1009745</name>
</gene>
<comment type="caution">
    <text evidence="1">The sequence shown here is derived from an EMBL/GenBank/DDBJ whole genome shotgun (WGS) entry which is preliminary data.</text>
</comment>
<sequence length="1056" mass="117474">MSNTSSAAERVLPPETVLDDEGYAICPDCKDRVKCGPSGLENLRKRHMGSNICVEKQSKKSTQKKSMKDTKLSGWLVPKVARVPSTVAAPAPIRVTTTSVLVDLELFPHAKSAARSSGLSNSPSSLLAQLEAAIKTVPAFVPIAQASDVLAVFGKDPTQYLDADIPAIEVFENLNRIFHSALGWSMTVPETAKILRRGDLGLDGFLNFLKYFIEQRGVPERDFEAKILQIMDAIRFVTPELEPTPPEVDSDDVQIVAHIPARRQRTLPCEGFVFPLQSGQTFSTAYPTLMHDTYNLPWDIAVKSGVVYLTARTCAGKPRVGLKNCTPCADLEKHNMLIGILQRSVEGVHENANLMYQPPAALAKIVRQKATTIQSMRLGVLNSSRKLLTQATTMSDYKRFVVAIGSGKVQRVDRVVAACIKQKRGIRGMIEGFLRAAKGLWHPARTEEDDMFGLTILKLAGIRCAEIAHRALGLPGVTTLRNRMITPPLTASPGAPRVEEIQKNTDACFAGITDALTSKKVVHQILMFDEIATEKRIRWDPTTNHFLGVCRQHAHKVGLEFNGEADLDELFEALAKKTDAKGKEYSLVHNAAEATVAAVGIMSEDTRLYSARPILVSGDCKRESGEEHAKNVLDPIITALESKKDLTRLRTICLASDGETRRGTAFIRRTFKRKLSTTSPIYPLLKDLKMMNFMVGDDDLTADKDPKHVDKRFRNCILRLRGIRVMGIDLTPGVIRTHFQSTGHTADHIRSVFNPEDKQDVRLAFEMLKDIWLLPPSPAGTSPSVADARDALRTLGKLLFHFVSPYICVDYSLSEQLEHLSTAAHLALALFHKDGKLFMASLLYTDIMIIIKNVFFCVAKAKVNDPLGKFWLILLGTDRLEELFGILRTMIGNDANCDILQMLDRLRGTMEVSTILAKYPHWDRAPRRLRLPVITRDGTELPDRIDHIKPASVRGDMRVREVTLLTCWVRGRRHTETECPWTIAILKELESTPGIDILSPCGNKLSYEDLDADDIEDEVEAVNLTIPLHPLSTELEDAAEEELDNVDVNPTHFHRD</sequence>
<protein>
    <submittedName>
        <fullName evidence="1">Uncharacterized protein</fullName>
    </submittedName>
</protein>
<reference evidence="1" key="1">
    <citation type="submission" date="2023-03" db="EMBL/GenBank/DDBJ databases">
        <title>Massive genome expansion in bonnet fungi (Mycena s.s.) driven by repeated elements and novel gene families across ecological guilds.</title>
        <authorList>
            <consortium name="Lawrence Berkeley National Laboratory"/>
            <person name="Harder C.B."/>
            <person name="Miyauchi S."/>
            <person name="Viragh M."/>
            <person name="Kuo A."/>
            <person name="Thoen E."/>
            <person name="Andreopoulos B."/>
            <person name="Lu D."/>
            <person name="Skrede I."/>
            <person name="Drula E."/>
            <person name="Henrissat B."/>
            <person name="Morin E."/>
            <person name="Kohler A."/>
            <person name="Barry K."/>
            <person name="LaButti K."/>
            <person name="Morin E."/>
            <person name="Salamov A."/>
            <person name="Lipzen A."/>
            <person name="Mereny Z."/>
            <person name="Hegedus B."/>
            <person name="Baldrian P."/>
            <person name="Stursova M."/>
            <person name="Weitz H."/>
            <person name="Taylor A."/>
            <person name="Grigoriev I.V."/>
            <person name="Nagy L.G."/>
            <person name="Martin F."/>
            <person name="Kauserud H."/>
        </authorList>
    </citation>
    <scope>NUCLEOTIDE SEQUENCE</scope>
    <source>
        <strain evidence="1">CBHHK188m</strain>
    </source>
</reference>
<accession>A0AAD7HEW5</accession>